<protein>
    <submittedName>
        <fullName evidence="2">Uncharacterized protein</fullName>
    </submittedName>
</protein>
<dbReference type="EMBL" id="JAIWYP010000009">
    <property type="protein sequence ID" value="KAH3777290.1"/>
    <property type="molecule type" value="Genomic_DNA"/>
</dbReference>
<reference evidence="2" key="2">
    <citation type="submission" date="2020-11" db="EMBL/GenBank/DDBJ databases">
        <authorList>
            <person name="McCartney M.A."/>
            <person name="Auch B."/>
            <person name="Kono T."/>
            <person name="Mallez S."/>
            <person name="Becker A."/>
            <person name="Gohl D.M."/>
            <person name="Silverstein K.A.T."/>
            <person name="Koren S."/>
            <person name="Bechman K.B."/>
            <person name="Herman A."/>
            <person name="Abrahante J.E."/>
            <person name="Garbe J."/>
        </authorList>
    </citation>
    <scope>NUCLEOTIDE SEQUENCE</scope>
    <source>
        <strain evidence="2">Duluth1</strain>
        <tissue evidence="2">Whole animal</tissue>
    </source>
</reference>
<dbReference type="Proteomes" id="UP000828390">
    <property type="component" value="Unassembled WGS sequence"/>
</dbReference>
<evidence type="ECO:0000313" key="3">
    <source>
        <dbReference type="Proteomes" id="UP000828390"/>
    </source>
</evidence>
<keyword evidence="3" id="KW-1185">Reference proteome</keyword>
<feature type="compositionally biased region" description="Basic and acidic residues" evidence="1">
    <location>
        <begin position="57"/>
        <end position="80"/>
    </location>
</feature>
<sequence length="80" mass="9515">MCRQRHYIHEESHWLPGIEEVEDRVRNVEEQLESENINVTNCYCDARDLNTPSRSRTHTDTEDCVDSIHKRPNTEPHTKL</sequence>
<reference evidence="2" key="1">
    <citation type="journal article" date="2019" name="bioRxiv">
        <title>The Genome of the Zebra Mussel, Dreissena polymorpha: A Resource for Invasive Species Research.</title>
        <authorList>
            <person name="McCartney M.A."/>
            <person name="Auch B."/>
            <person name="Kono T."/>
            <person name="Mallez S."/>
            <person name="Zhang Y."/>
            <person name="Obille A."/>
            <person name="Becker A."/>
            <person name="Abrahante J.E."/>
            <person name="Garbe J."/>
            <person name="Badalamenti J.P."/>
            <person name="Herman A."/>
            <person name="Mangelson H."/>
            <person name="Liachko I."/>
            <person name="Sullivan S."/>
            <person name="Sone E.D."/>
            <person name="Koren S."/>
            <person name="Silverstein K.A.T."/>
            <person name="Beckman K.B."/>
            <person name="Gohl D.M."/>
        </authorList>
    </citation>
    <scope>NUCLEOTIDE SEQUENCE</scope>
    <source>
        <strain evidence="2">Duluth1</strain>
        <tissue evidence="2">Whole animal</tissue>
    </source>
</reference>
<name>A0A9D4IK59_DREPO</name>
<comment type="caution">
    <text evidence="2">The sequence shown here is derived from an EMBL/GenBank/DDBJ whole genome shotgun (WGS) entry which is preliminary data.</text>
</comment>
<organism evidence="2 3">
    <name type="scientific">Dreissena polymorpha</name>
    <name type="common">Zebra mussel</name>
    <name type="synonym">Mytilus polymorpha</name>
    <dbReference type="NCBI Taxonomy" id="45954"/>
    <lineage>
        <taxon>Eukaryota</taxon>
        <taxon>Metazoa</taxon>
        <taxon>Spiralia</taxon>
        <taxon>Lophotrochozoa</taxon>
        <taxon>Mollusca</taxon>
        <taxon>Bivalvia</taxon>
        <taxon>Autobranchia</taxon>
        <taxon>Heteroconchia</taxon>
        <taxon>Euheterodonta</taxon>
        <taxon>Imparidentia</taxon>
        <taxon>Neoheterodontei</taxon>
        <taxon>Myida</taxon>
        <taxon>Dreissenoidea</taxon>
        <taxon>Dreissenidae</taxon>
        <taxon>Dreissena</taxon>
    </lineage>
</organism>
<dbReference type="AlphaFoldDB" id="A0A9D4IK59"/>
<evidence type="ECO:0000313" key="2">
    <source>
        <dbReference type="EMBL" id="KAH3777290.1"/>
    </source>
</evidence>
<proteinExistence type="predicted"/>
<gene>
    <name evidence="2" type="ORF">DPMN_178730</name>
</gene>
<accession>A0A9D4IK59</accession>
<feature type="region of interest" description="Disordered" evidence="1">
    <location>
        <begin position="50"/>
        <end position="80"/>
    </location>
</feature>
<evidence type="ECO:0000256" key="1">
    <source>
        <dbReference type="SAM" id="MobiDB-lite"/>
    </source>
</evidence>